<accession>A0AAV5LNI4</accession>
<feature type="region of interest" description="Disordered" evidence="1">
    <location>
        <begin position="210"/>
        <end position="284"/>
    </location>
</feature>
<dbReference type="PANTHER" id="PTHR48258">
    <property type="entry name" value="DUF4218 DOMAIN-CONTAINING PROTEIN-RELATED"/>
    <property type="match status" value="1"/>
</dbReference>
<proteinExistence type="predicted"/>
<sequence>MAVVLFKCDWYEIPPTQGVQVDQQHRLVDINPRRYLRSYEPFILASQAKQVYYTPYPSINHERRGWIAALKIKARSIIEALENKDDQQEGLTPYFRDDEPPIPQQINIDDIAYEPVQYSDGRFIEIHEEADVGEGIGEEDEEGEWEDFETSEEENIETYVEENDSSDDFRCMEAVESTQPLQRPNPFDPQRQVQEEVPTDMVLETPASDADIQAESPSDEDTPVATPQSSSARANGVKGSRVTHTSDSMDVNVYRKKMQQANPEGRPLTFPKVYTSRRQYKEKRKDQLPIYCNDEAQEIGVSI</sequence>
<reference evidence="3 4" key="1">
    <citation type="journal article" date="2021" name="Commun. Biol.">
        <title>The genome of Shorea leprosula (Dipterocarpaceae) highlights the ecological relevance of drought in aseasonal tropical rainforests.</title>
        <authorList>
            <person name="Ng K.K.S."/>
            <person name="Kobayashi M.J."/>
            <person name="Fawcett J.A."/>
            <person name="Hatakeyama M."/>
            <person name="Paape T."/>
            <person name="Ng C.H."/>
            <person name="Ang C.C."/>
            <person name="Tnah L.H."/>
            <person name="Lee C.T."/>
            <person name="Nishiyama T."/>
            <person name="Sese J."/>
            <person name="O'Brien M.J."/>
            <person name="Copetti D."/>
            <person name="Mohd Noor M.I."/>
            <person name="Ong R.C."/>
            <person name="Putra M."/>
            <person name="Sireger I.Z."/>
            <person name="Indrioko S."/>
            <person name="Kosugi Y."/>
            <person name="Izuno A."/>
            <person name="Isagi Y."/>
            <person name="Lee S.L."/>
            <person name="Shimizu K.K."/>
        </authorList>
    </citation>
    <scope>NUCLEOTIDE SEQUENCE [LARGE SCALE GENOMIC DNA]</scope>
    <source>
        <strain evidence="3">214</strain>
    </source>
</reference>
<comment type="caution">
    <text evidence="3">The sequence shown here is derived from an EMBL/GenBank/DDBJ whole genome shotgun (WGS) entry which is preliminary data.</text>
</comment>
<dbReference type="Proteomes" id="UP001054252">
    <property type="component" value="Unassembled WGS sequence"/>
</dbReference>
<evidence type="ECO:0000313" key="4">
    <source>
        <dbReference type="Proteomes" id="UP001054252"/>
    </source>
</evidence>
<protein>
    <recommendedName>
        <fullName evidence="2">DUF4216 domain-containing protein</fullName>
    </recommendedName>
</protein>
<evidence type="ECO:0000313" key="3">
    <source>
        <dbReference type="EMBL" id="GKV38971.1"/>
    </source>
</evidence>
<evidence type="ECO:0000256" key="1">
    <source>
        <dbReference type="SAM" id="MobiDB-lite"/>
    </source>
</evidence>
<dbReference type="InterPro" id="IPR025312">
    <property type="entry name" value="DUF4216"/>
</dbReference>
<dbReference type="EMBL" id="BPVZ01000131">
    <property type="protein sequence ID" value="GKV38971.1"/>
    <property type="molecule type" value="Genomic_DNA"/>
</dbReference>
<evidence type="ECO:0000259" key="2">
    <source>
        <dbReference type="Pfam" id="PF13952"/>
    </source>
</evidence>
<organism evidence="3 4">
    <name type="scientific">Rubroshorea leprosula</name>
    <dbReference type="NCBI Taxonomy" id="152421"/>
    <lineage>
        <taxon>Eukaryota</taxon>
        <taxon>Viridiplantae</taxon>
        <taxon>Streptophyta</taxon>
        <taxon>Embryophyta</taxon>
        <taxon>Tracheophyta</taxon>
        <taxon>Spermatophyta</taxon>
        <taxon>Magnoliopsida</taxon>
        <taxon>eudicotyledons</taxon>
        <taxon>Gunneridae</taxon>
        <taxon>Pentapetalae</taxon>
        <taxon>rosids</taxon>
        <taxon>malvids</taxon>
        <taxon>Malvales</taxon>
        <taxon>Dipterocarpaceae</taxon>
        <taxon>Rubroshorea</taxon>
    </lineage>
</organism>
<gene>
    <name evidence="3" type="ORF">SLEP1_g46817</name>
</gene>
<dbReference type="PANTHER" id="PTHR48258:SF4">
    <property type="entry name" value="DUF4216 DOMAIN-CONTAINING PROTEIN"/>
    <property type="match status" value="1"/>
</dbReference>
<keyword evidence="4" id="KW-1185">Reference proteome</keyword>
<feature type="region of interest" description="Disordered" evidence="1">
    <location>
        <begin position="135"/>
        <end position="154"/>
    </location>
</feature>
<name>A0AAV5LNI4_9ROSI</name>
<dbReference type="Pfam" id="PF13952">
    <property type="entry name" value="DUF4216"/>
    <property type="match status" value="1"/>
</dbReference>
<feature type="compositionally biased region" description="Acidic residues" evidence="1">
    <location>
        <begin position="136"/>
        <end position="154"/>
    </location>
</feature>
<feature type="domain" description="DUF4216" evidence="2">
    <location>
        <begin position="2"/>
        <end position="60"/>
    </location>
</feature>
<dbReference type="AlphaFoldDB" id="A0AAV5LNI4"/>